<gene>
    <name evidence="3" type="ORF">C8N24_1352</name>
</gene>
<accession>A0A660LCE6</accession>
<evidence type="ECO:0000256" key="1">
    <source>
        <dbReference type="SAM" id="Phobius"/>
    </source>
</evidence>
<feature type="domain" description="Phage shock protein PspC N-terminal" evidence="2">
    <location>
        <begin position="8"/>
        <end position="62"/>
    </location>
</feature>
<reference evidence="3 4" key="1">
    <citation type="submission" date="2018-10" db="EMBL/GenBank/DDBJ databases">
        <title>Genomic Encyclopedia of Archaeal and Bacterial Type Strains, Phase II (KMG-II): from individual species to whole genera.</title>
        <authorList>
            <person name="Goeker M."/>
        </authorList>
    </citation>
    <scope>NUCLEOTIDE SEQUENCE [LARGE SCALE GENOMIC DNA]</scope>
    <source>
        <strain evidence="3 4">DSM 14954</strain>
    </source>
</reference>
<organism evidence="3 4">
    <name type="scientific">Solirubrobacter pauli</name>
    <dbReference type="NCBI Taxonomy" id="166793"/>
    <lineage>
        <taxon>Bacteria</taxon>
        <taxon>Bacillati</taxon>
        <taxon>Actinomycetota</taxon>
        <taxon>Thermoleophilia</taxon>
        <taxon>Solirubrobacterales</taxon>
        <taxon>Solirubrobacteraceae</taxon>
        <taxon>Solirubrobacter</taxon>
    </lineage>
</organism>
<dbReference type="Pfam" id="PF04024">
    <property type="entry name" value="PspC"/>
    <property type="match status" value="1"/>
</dbReference>
<dbReference type="InterPro" id="IPR007168">
    <property type="entry name" value="Phageshock_PspC_N"/>
</dbReference>
<feature type="transmembrane region" description="Helical" evidence="1">
    <location>
        <begin position="39"/>
        <end position="64"/>
    </location>
</feature>
<comment type="caution">
    <text evidence="3">The sequence shown here is derived from an EMBL/GenBank/DDBJ whole genome shotgun (WGS) entry which is preliminary data.</text>
</comment>
<feature type="transmembrane region" description="Helical" evidence="1">
    <location>
        <begin position="101"/>
        <end position="123"/>
    </location>
</feature>
<evidence type="ECO:0000259" key="2">
    <source>
        <dbReference type="Pfam" id="PF04024"/>
    </source>
</evidence>
<dbReference type="Proteomes" id="UP000278962">
    <property type="component" value="Unassembled WGS sequence"/>
</dbReference>
<feature type="transmembrane region" description="Helical" evidence="1">
    <location>
        <begin position="135"/>
        <end position="159"/>
    </location>
</feature>
<proteinExistence type="predicted"/>
<evidence type="ECO:0000313" key="3">
    <source>
        <dbReference type="EMBL" id="RKQ91530.1"/>
    </source>
</evidence>
<keyword evidence="1" id="KW-0812">Transmembrane</keyword>
<dbReference type="RefSeq" id="WP_121249217.1">
    <property type="nucleotide sequence ID" value="NZ_RBIL01000001.1"/>
</dbReference>
<dbReference type="AlphaFoldDB" id="A0A660LCE6"/>
<evidence type="ECO:0000313" key="4">
    <source>
        <dbReference type="Proteomes" id="UP000278962"/>
    </source>
</evidence>
<keyword evidence="1" id="KW-0472">Membrane</keyword>
<dbReference type="EMBL" id="RBIL01000001">
    <property type="protein sequence ID" value="RKQ91530.1"/>
    <property type="molecule type" value="Genomic_DNA"/>
</dbReference>
<keyword evidence="4" id="KW-1185">Reference proteome</keyword>
<feature type="transmembrane region" description="Helical" evidence="1">
    <location>
        <begin position="76"/>
        <end position="95"/>
    </location>
</feature>
<feature type="transmembrane region" description="Helical" evidence="1">
    <location>
        <begin position="165"/>
        <end position="184"/>
    </location>
</feature>
<keyword evidence="1" id="KW-1133">Transmembrane helix</keyword>
<protein>
    <submittedName>
        <fullName evidence="3">Phage shock protein C (PspC) family protein</fullName>
    </submittedName>
</protein>
<sequence>MDTDAPTRKLTLSTTDKHVWGVGGGLGRYFGVDPMLFRVAFGVSVVFGGIGIVAYLAFAAFLASDDGKPAWIESKGRVGSTVIIIGLAVAGITTLSPPGFILGPGLFGIAVLTLVGVAGYRAIGRQAREDPARLVAKIVLWLVALGAALLAAVGVGFVVALGGGVAVAIVSMVAGLGLIVAGLLGGPRWLILPVLVLVVPLAVVSAADLDLEGGLGKKRFTPQTVDQIRPEYRVGVGEMLVDLRDLQLPPGQTRVNVRVGIGEARILVPKDVCASIDGDIGVGAADVPNRVDEGPDIAIREQPKQLVINADLGVGHLQVDRNRDACA</sequence>
<dbReference type="OrthoDB" id="7359894at2"/>
<feature type="transmembrane region" description="Helical" evidence="1">
    <location>
        <begin position="189"/>
        <end position="207"/>
    </location>
</feature>
<name>A0A660LCE6_9ACTN</name>